<dbReference type="Gene3D" id="1.50.10.20">
    <property type="match status" value="1"/>
</dbReference>
<dbReference type="SUPFAM" id="SSF52833">
    <property type="entry name" value="Thioredoxin-like"/>
    <property type="match status" value="1"/>
</dbReference>
<dbReference type="GO" id="GO:0005975">
    <property type="term" value="P:carbohydrate metabolic process"/>
    <property type="evidence" value="ECO:0007669"/>
    <property type="project" value="InterPro"/>
</dbReference>
<evidence type="ECO:0000259" key="1">
    <source>
        <dbReference type="Pfam" id="PF03190"/>
    </source>
</evidence>
<dbReference type="PANTHER" id="PTHR42899">
    <property type="entry name" value="SPERMATOGENESIS-ASSOCIATED PROTEIN 20"/>
    <property type="match status" value="1"/>
</dbReference>
<name>A0AAE3D108_9HYPH</name>
<evidence type="ECO:0000313" key="3">
    <source>
        <dbReference type="Proteomes" id="UP001196509"/>
    </source>
</evidence>
<protein>
    <submittedName>
        <fullName evidence="2">Thioredoxin domain-containing protein</fullName>
    </submittedName>
</protein>
<dbReference type="CDD" id="cd02955">
    <property type="entry name" value="SSP411"/>
    <property type="match status" value="1"/>
</dbReference>
<dbReference type="EMBL" id="JAICBX010000002">
    <property type="protein sequence ID" value="MBW8638349.1"/>
    <property type="molecule type" value="Genomic_DNA"/>
</dbReference>
<gene>
    <name evidence="2" type="ORF">K1W69_14225</name>
</gene>
<dbReference type="Proteomes" id="UP001196509">
    <property type="component" value="Unassembled WGS sequence"/>
</dbReference>
<dbReference type="Pfam" id="PF03190">
    <property type="entry name" value="Thioredox_DsbH"/>
    <property type="match status" value="1"/>
</dbReference>
<dbReference type="InterPro" id="IPR008928">
    <property type="entry name" value="6-hairpin_glycosidase_sf"/>
</dbReference>
<evidence type="ECO:0000313" key="2">
    <source>
        <dbReference type="EMBL" id="MBW8638349.1"/>
    </source>
</evidence>
<reference evidence="2" key="1">
    <citation type="submission" date="2021-08" db="EMBL/GenBank/DDBJ databases">
        <title>Hoeflea bacterium WL0058 sp. nov., isolated from the sediment.</title>
        <authorList>
            <person name="Wang L."/>
            <person name="Zhang D."/>
        </authorList>
    </citation>
    <scope>NUCLEOTIDE SEQUENCE</scope>
    <source>
        <strain evidence="2">WL0058</strain>
    </source>
</reference>
<dbReference type="InterPro" id="IPR004879">
    <property type="entry name" value="Ssp411-like_TRX"/>
</dbReference>
<dbReference type="Gene3D" id="3.40.30.10">
    <property type="entry name" value="Glutaredoxin"/>
    <property type="match status" value="1"/>
</dbReference>
<proteinExistence type="predicted"/>
<dbReference type="InterPro" id="IPR024705">
    <property type="entry name" value="Ssp411"/>
</dbReference>
<sequence>MLKNVLHQSASPYLRQHSDNPVHWQMWGAEALEEAEKSGKPILLSIGYAACHWCHVMAHESFEDDETAAVMNELFVNIKVDREERSDIDQIYMAALQATGEQGGWPLTMFLNSKGEPFWGGTYFPKTANFGRPGFVTVLKTISELYRNDPDKIERNAEAIGKHLKQQFSASTSPESPDREVLANQSKGILSIYDARHGGIGQSPKFPNATMLETLWRNWRTNGATASRDAALHWIKAMINGGIYDHIGGGLSRYAVDNAWLVPHFEKMLYDNAQLIRSLIWAYAQTEEDLFRSRIEETVDWLEREMLLPNGGFSSSLDADSEGEEGRYYVWRKEEVDTVLGTDTDLFCDRYDITTAGNWEGKNIPNLKPDAEAPTTEEILRLSFARKKLFQAREERVRPERDDKVLADWNGLVIRALAEASRTLSDARYLRLAENAYDFVSESMSDNDGRLAHAWRESAMTWPALASDYGAMINAATSLYLCTNKGRYIEDARRWADILEEWYSDGEGGYFYSASDCNDILLRARHEHDDAMPSASAQIIEGLARLACLTNDPELTLRTTYSAAASWGRVRTTPLAASGIVNAIATALEPRKLIVLNPTKQIVDLIIGQPDPSRMDITLMDETDAQEFLPADAVYESGEGSGRAYLCKGAVCLPPVETVEELAALLSPPESSGVH</sequence>
<dbReference type="AlphaFoldDB" id="A0AAE3D108"/>
<accession>A0AAE3D108</accession>
<keyword evidence="3" id="KW-1185">Reference proteome</keyword>
<organism evidence="2 3">
    <name type="scientific">Flavimaribacter sediminis</name>
    <dbReference type="NCBI Taxonomy" id="2865987"/>
    <lineage>
        <taxon>Bacteria</taxon>
        <taxon>Pseudomonadati</taxon>
        <taxon>Pseudomonadota</taxon>
        <taxon>Alphaproteobacteria</taxon>
        <taxon>Hyphomicrobiales</taxon>
        <taxon>Rhizobiaceae</taxon>
        <taxon>Flavimaribacter</taxon>
    </lineage>
</organism>
<comment type="caution">
    <text evidence="2">The sequence shown here is derived from an EMBL/GenBank/DDBJ whole genome shotgun (WGS) entry which is preliminary data.</text>
</comment>
<dbReference type="SUPFAM" id="SSF48208">
    <property type="entry name" value="Six-hairpin glycosidases"/>
    <property type="match status" value="1"/>
</dbReference>
<feature type="domain" description="Spermatogenesis-associated protein 20-like TRX" evidence="1">
    <location>
        <begin position="4"/>
        <end position="164"/>
    </location>
</feature>
<dbReference type="PIRSF" id="PIRSF006402">
    <property type="entry name" value="UCP006402_thioredoxin"/>
    <property type="match status" value="1"/>
</dbReference>
<dbReference type="PANTHER" id="PTHR42899:SF1">
    <property type="entry name" value="SPERMATOGENESIS-ASSOCIATED PROTEIN 20"/>
    <property type="match status" value="1"/>
</dbReference>
<dbReference type="InterPro" id="IPR036249">
    <property type="entry name" value="Thioredoxin-like_sf"/>
</dbReference>